<dbReference type="GeneID" id="10796378"/>
<evidence type="ECO:0000313" key="3">
    <source>
        <dbReference type="EMBL" id="AEH36041.1"/>
    </source>
</evidence>
<dbReference type="RefSeq" id="WP_013878937.1">
    <property type="nucleotide sequence ID" value="NC_015666.1"/>
</dbReference>
<dbReference type="eggNOG" id="arCOG03912">
    <property type="taxonomic scope" value="Archaea"/>
</dbReference>
<proteinExistence type="predicted"/>
<feature type="compositionally biased region" description="Basic and acidic residues" evidence="1">
    <location>
        <begin position="188"/>
        <end position="205"/>
    </location>
</feature>
<feature type="region of interest" description="Disordered" evidence="1">
    <location>
        <begin position="101"/>
        <end position="205"/>
    </location>
</feature>
<feature type="compositionally biased region" description="Polar residues" evidence="1">
    <location>
        <begin position="175"/>
        <end position="187"/>
    </location>
</feature>
<evidence type="ECO:0008006" key="5">
    <source>
        <dbReference type="Google" id="ProtNLM"/>
    </source>
</evidence>
<protein>
    <recommendedName>
        <fullName evidence="5">SHOCT domain-containing protein</fullName>
    </recommendedName>
</protein>
<reference evidence="3 4" key="1">
    <citation type="journal article" date="2012" name="Stand. Genomic Sci.">
        <title>Complete genome sequence of Halopiger xanaduensis type strain (SH-6(T)).</title>
        <authorList>
            <person name="Anderson I."/>
            <person name="Tindall B.J."/>
            <person name="Rohde M."/>
            <person name="Lucas S."/>
            <person name="Han J."/>
            <person name="Lapidus A."/>
            <person name="Cheng J.F."/>
            <person name="Goodwin L."/>
            <person name="Pitluck S."/>
            <person name="Peters L."/>
            <person name="Pati A."/>
            <person name="Mikhailova N."/>
            <person name="Pagani I."/>
            <person name="Teshima H."/>
            <person name="Han C."/>
            <person name="Tapia R."/>
            <person name="Land M."/>
            <person name="Woyke T."/>
            <person name="Klenk H.P."/>
            <person name="Kyrpides N."/>
            <person name="Ivanova N."/>
        </authorList>
    </citation>
    <scope>NUCLEOTIDE SEQUENCE [LARGE SCALE GENOMIC DNA]</scope>
    <source>
        <strain evidence="4">DSM 18323 / JCM 14033 / SH-6</strain>
    </source>
</reference>
<evidence type="ECO:0000313" key="4">
    <source>
        <dbReference type="Proteomes" id="UP000006794"/>
    </source>
</evidence>
<name>F8DCJ9_HALXS</name>
<sequence>MGNPRPSGSSSLSSRVHALVERYTPDGALGRFLLGGTIGPFGLWLLALGVFAAPTWGLAALFWMPVLLGFGLPMVLLSILTLWPIYLSLIGNIDSAAEYPVGGASSSRTTKSVSTTPTTTDTISRAGIDRDTGDSPAGADERDPFGDLKAKYENGELSEDEFERRLEERLANGEYTVQTDATKGRSSPNRDEPTRERRERSSERG</sequence>
<dbReference type="KEGG" id="hxa:Halxa_1408"/>
<dbReference type="HOGENOM" id="CLU_1559532_0_0_2"/>
<feature type="compositionally biased region" description="Basic and acidic residues" evidence="1">
    <location>
        <begin position="127"/>
        <end position="154"/>
    </location>
</feature>
<keyword evidence="2" id="KW-0472">Membrane</keyword>
<dbReference type="Proteomes" id="UP000006794">
    <property type="component" value="Chromosome"/>
</dbReference>
<dbReference type="EMBL" id="CP002839">
    <property type="protein sequence ID" value="AEH36041.1"/>
    <property type="molecule type" value="Genomic_DNA"/>
</dbReference>
<accession>F8DCJ9</accession>
<feature type="compositionally biased region" description="Basic and acidic residues" evidence="1">
    <location>
        <begin position="162"/>
        <end position="171"/>
    </location>
</feature>
<dbReference type="STRING" id="797210.Halxa_1408"/>
<keyword evidence="2" id="KW-0812">Transmembrane</keyword>
<dbReference type="OrthoDB" id="178074at2157"/>
<dbReference type="AlphaFoldDB" id="F8DCJ9"/>
<evidence type="ECO:0000256" key="2">
    <source>
        <dbReference type="SAM" id="Phobius"/>
    </source>
</evidence>
<keyword evidence="2" id="KW-1133">Transmembrane helix</keyword>
<keyword evidence="4" id="KW-1185">Reference proteome</keyword>
<feature type="transmembrane region" description="Helical" evidence="2">
    <location>
        <begin position="60"/>
        <end position="83"/>
    </location>
</feature>
<gene>
    <name evidence="3" type="ordered locus">Halxa_1408</name>
</gene>
<organism evidence="3 4">
    <name type="scientific">Halopiger xanaduensis (strain DSM 18323 / JCM 14033 / SH-6)</name>
    <dbReference type="NCBI Taxonomy" id="797210"/>
    <lineage>
        <taxon>Archaea</taxon>
        <taxon>Methanobacteriati</taxon>
        <taxon>Methanobacteriota</taxon>
        <taxon>Stenosarchaea group</taxon>
        <taxon>Halobacteria</taxon>
        <taxon>Halobacteriales</taxon>
        <taxon>Natrialbaceae</taxon>
        <taxon>Halopiger</taxon>
    </lineage>
</organism>
<feature type="compositionally biased region" description="Low complexity" evidence="1">
    <location>
        <begin position="105"/>
        <end position="124"/>
    </location>
</feature>
<evidence type="ECO:0000256" key="1">
    <source>
        <dbReference type="SAM" id="MobiDB-lite"/>
    </source>
</evidence>
<feature type="transmembrane region" description="Helical" evidence="2">
    <location>
        <begin position="32"/>
        <end position="54"/>
    </location>
</feature>